<evidence type="ECO:0000313" key="3">
    <source>
        <dbReference type="EMBL" id="SHL57786.1"/>
    </source>
</evidence>
<keyword evidence="1" id="KW-0732">Signal</keyword>
<name>A0A1M7BSE5_9FLAO</name>
<reference evidence="3" key="3">
    <citation type="submission" date="2016-11" db="EMBL/GenBank/DDBJ databases">
        <authorList>
            <person name="Jaros S."/>
            <person name="Januszkiewicz K."/>
            <person name="Wedrychowicz H."/>
        </authorList>
    </citation>
    <scope>NUCLEOTIDE SEQUENCE [LARGE SCALE GENOMIC DNA]</scope>
    <source>
        <strain evidence="3">DSM 27989</strain>
    </source>
</reference>
<reference evidence="5" key="4">
    <citation type="journal article" date="2019" name="Int. J. Syst. Evol. Microbiol.">
        <title>The Global Catalogue of Microorganisms (GCM) 10K type strain sequencing project: providing services to taxonomists for standard genome sequencing and annotation.</title>
        <authorList>
            <consortium name="The Broad Institute Genomics Platform"/>
            <consortium name="The Broad Institute Genome Sequencing Center for Infectious Disease"/>
            <person name="Wu L."/>
            <person name="Ma J."/>
        </authorList>
    </citation>
    <scope>NUCLEOTIDE SEQUENCE [LARGE SCALE GENOMIC DNA]</scope>
    <source>
        <strain evidence="5">CGMCC 1.12707</strain>
    </source>
</reference>
<evidence type="ECO:0000313" key="5">
    <source>
        <dbReference type="Proteomes" id="UP000650994"/>
    </source>
</evidence>
<evidence type="ECO:0000256" key="1">
    <source>
        <dbReference type="SAM" id="SignalP"/>
    </source>
</evidence>
<dbReference type="RefSeq" id="WP_072933658.1">
    <property type="nucleotide sequence ID" value="NZ_BMFL01000013.1"/>
</dbReference>
<reference evidence="4" key="2">
    <citation type="submission" date="2016-11" db="EMBL/GenBank/DDBJ databases">
        <authorList>
            <person name="Varghese N."/>
            <person name="Submissions S."/>
        </authorList>
    </citation>
    <scope>NUCLEOTIDE SEQUENCE [LARGE SCALE GENOMIC DNA]</scope>
    <source>
        <strain evidence="4">DSM 27989</strain>
    </source>
</reference>
<evidence type="ECO:0000313" key="2">
    <source>
        <dbReference type="EMBL" id="GGF03506.1"/>
    </source>
</evidence>
<proteinExistence type="predicted"/>
<gene>
    <name evidence="2" type="ORF">GCM10010984_21120</name>
    <name evidence="3" type="ORF">SAMN05443634_111119</name>
</gene>
<dbReference type="Proteomes" id="UP000650994">
    <property type="component" value="Unassembled WGS sequence"/>
</dbReference>
<reference evidence="2" key="5">
    <citation type="submission" date="2024-05" db="EMBL/GenBank/DDBJ databases">
        <authorList>
            <person name="Sun Q."/>
            <person name="Zhou Y."/>
        </authorList>
    </citation>
    <scope>NUCLEOTIDE SEQUENCE</scope>
    <source>
        <strain evidence="2">CGMCC 1.12707</strain>
    </source>
</reference>
<sequence>MKKIYLILSLLPSLSLAQQEFSELKVKAYSPRIYLQRDTNIGGFIQGIQTQLQNGTDNWFFGSLGTQNWIVSKGDYTGVKFSINENGNVGVGTENPSEKLEVRGNLKVNSHGTHTGLHLGNEQNDAIITDGTDNKHYGGGYFFRVHNDNIPHKYIDAMMLADNGNIGIGSHNPTEKLDVQGNAKIRSWSPRIYLQRDTDQGGFIQGIQTQLLDGKDNWFFGNLHHDQWIVSKGDYTGVKFSINENGNVGIGTENPSEKLEVRGNLKVNSQGTHTGLHLGKEHNDAIITDGTDNKYYGGGYFFRVHNDHLPHKYIDAMMLTDNGNIGIGVLNPKSKLDVDGFVTLAGNAANLDRHFDPDKLKNAISNSGKVAIGWNLSGGKGETDFISNRGLGSTGGFSFYDIDNNGAINHILNLHNNGNAALYGKFEAKEIKVTETPTADFVFEENYKLPTLQEVEKHIKEKKHLPEIASAKEMEKEGVNVGEFQIQLLQKIEELTLYMIEQNKETNKLHTTVLEQQKQIENLTNKLEQISHEK</sequence>
<dbReference type="EMBL" id="BMFL01000013">
    <property type="protein sequence ID" value="GGF03506.1"/>
    <property type="molecule type" value="Genomic_DNA"/>
</dbReference>
<dbReference type="STRING" id="1434701.SAMN05443634_111119"/>
<accession>A0A1M7BSE5</accession>
<protein>
    <submittedName>
        <fullName evidence="3">Uncharacterized protein</fullName>
    </submittedName>
</protein>
<reference evidence="2" key="1">
    <citation type="journal article" date="2014" name="Int. J. Syst. Evol. Microbiol.">
        <title>Complete genome of a new Firmicutes species belonging to the dominant human colonic microbiota ('Ruminococcus bicirculans') reveals two chromosomes and a selective capacity to utilize plant glucans.</title>
        <authorList>
            <consortium name="NISC Comparative Sequencing Program"/>
            <person name="Wegmann U."/>
            <person name="Louis P."/>
            <person name="Goesmann A."/>
            <person name="Henrissat B."/>
            <person name="Duncan S.H."/>
            <person name="Flint H.J."/>
        </authorList>
    </citation>
    <scope>NUCLEOTIDE SEQUENCE</scope>
    <source>
        <strain evidence="2">CGMCC 1.12707</strain>
    </source>
</reference>
<dbReference type="Proteomes" id="UP000184120">
    <property type="component" value="Unassembled WGS sequence"/>
</dbReference>
<feature type="chain" id="PRO_5012229567" evidence="1">
    <location>
        <begin position="18"/>
        <end position="534"/>
    </location>
</feature>
<dbReference type="AlphaFoldDB" id="A0A1M7BSE5"/>
<keyword evidence="5" id="KW-1185">Reference proteome</keyword>
<dbReference type="EMBL" id="FRBH01000011">
    <property type="protein sequence ID" value="SHL57786.1"/>
    <property type="molecule type" value="Genomic_DNA"/>
</dbReference>
<evidence type="ECO:0000313" key="4">
    <source>
        <dbReference type="Proteomes" id="UP000184120"/>
    </source>
</evidence>
<organism evidence="3 4">
    <name type="scientific">Chishuiella changwenlii</name>
    <dbReference type="NCBI Taxonomy" id="1434701"/>
    <lineage>
        <taxon>Bacteria</taxon>
        <taxon>Pseudomonadati</taxon>
        <taxon>Bacteroidota</taxon>
        <taxon>Flavobacteriia</taxon>
        <taxon>Flavobacteriales</taxon>
        <taxon>Weeksellaceae</taxon>
        <taxon>Chishuiella</taxon>
    </lineage>
</organism>
<feature type="signal peptide" evidence="1">
    <location>
        <begin position="1"/>
        <end position="17"/>
    </location>
</feature>